<accession>A0ABQ3KXS8</accession>
<evidence type="ECO:0000313" key="4">
    <source>
        <dbReference type="Proteomes" id="UP000649955"/>
    </source>
</evidence>
<dbReference type="EMBL" id="BNAW01000054">
    <property type="protein sequence ID" value="GHG42650.1"/>
    <property type="molecule type" value="Genomic_DNA"/>
</dbReference>
<dbReference type="InterPro" id="IPR050816">
    <property type="entry name" value="Flavin-dep_Halogenase_NPB"/>
</dbReference>
<comment type="caution">
    <text evidence="3">The sequence shown here is derived from an EMBL/GenBank/DDBJ whole genome shotgun (WGS) entry which is preliminary data.</text>
</comment>
<dbReference type="Gene3D" id="3.50.50.60">
    <property type="entry name" value="FAD/NAD(P)-binding domain"/>
    <property type="match status" value="1"/>
</dbReference>
<reference evidence="4" key="1">
    <citation type="journal article" date="2019" name="Int. J. Syst. Evol. Microbiol.">
        <title>The Global Catalogue of Microorganisms (GCM) 10K type strain sequencing project: providing services to taxonomists for standard genome sequencing and annotation.</title>
        <authorList>
            <consortium name="The Broad Institute Genomics Platform"/>
            <consortium name="The Broad Institute Genome Sequencing Center for Infectious Disease"/>
            <person name="Wu L."/>
            <person name="Ma J."/>
        </authorList>
    </citation>
    <scope>NUCLEOTIDE SEQUENCE [LARGE SCALE GENOMIC DNA]</scope>
    <source>
        <strain evidence="4">CGMCC 4.7680</strain>
    </source>
</reference>
<dbReference type="InterPro" id="IPR036188">
    <property type="entry name" value="FAD/NAD-bd_sf"/>
</dbReference>
<dbReference type="SUPFAM" id="SSF51905">
    <property type="entry name" value="FAD/NAD(P)-binding domain"/>
    <property type="match status" value="1"/>
</dbReference>
<protein>
    <submittedName>
        <fullName evidence="3">FAD-binding protein</fullName>
    </submittedName>
</protein>
<comment type="similarity">
    <text evidence="1">Belongs to the flavin-dependent halogenase family. Bacterial tryptophan halogenase subfamily.</text>
</comment>
<organism evidence="3 4">
    <name type="scientific">Amycolatopsis bullii</name>
    <dbReference type="NCBI Taxonomy" id="941987"/>
    <lineage>
        <taxon>Bacteria</taxon>
        <taxon>Bacillati</taxon>
        <taxon>Actinomycetota</taxon>
        <taxon>Actinomycetes</taxon>
        <taxon>Pseudonocardiales</taxon>
        <taxon>Pseudonocardiaceae</taxon>
        <taxon>Amycolatopsis</taxon>
    </lineage>
</organism>
<dbReference type="PANTHER" id="PTHR43747">
    <property type="entry name" value="FAD-BINDING PROTEIN"/>
    <property type="match status" value="1"/>
</dbReference>
<dbReference type="Pfam" id="PF01494">
    <property type="entry name" value="FAD_binding_3"/>
    <property type="match status" value="1"/>
</dbReference>
<dbReference type="RefSeq" id="WP_191316126.1">
    <property type="nucleotide sequence ID" value="NZ_BNAW01000054.1"/>
</dbReference>
<feature type="domain" description="FAD-binding" evidence="2">
    <location>
        <begin position="5"/>
        <end position="348"/>
    </location>
</feature>
<dbReference type="InterPro" id="IPR002938">
    <property type="entry name" value="FAD-bd"/>
</dbReference>
<dbReference type="Gene3D" id="3.30.9.100">
    <property type="match status" value="1"/>
</dbReference>
<evidence type="ECO:0000256" key="1">
    <source>
        <dbReference type="ARBA" id="ARBA00038396"/>
    </source>
</evidence>
<gene>
    <name evidence="3" type="ORF">GCM10017567_75640</name>
</gene>
<dbReference type="PRINTS" id="PR00420">
    <property type="entry name" value="RNGMNOXGNASE"/>
</dbReference>
<sequence>MQNGYDVIVIGGGPAGSTASGLLAKWGRRVLVLEKEKFPRYHIGESLVPGCVPVLQELGAIDLIESAGATKKFGLSLLWGDEPTPWSVDFDEICPHPYAYEVKRAEFDNLLLTHSRRLGATVIEEASVRELLFEGERCVGVRYSVGRSDDVVEVTAPYVIDASGQTKLLARHLDVVEWHEDLKNLATWTYFQGGTRYEGRQAGNILVENRPPGWLWMIPFSDGTCSVGFVAPTTEYAATGLTPPEVLRQRIAESTEVQRLLGDAVEVAAPRTTKDWSYTASRMTAPGVLTTGDAAAFIDPLFSTGVMLAMKGASTAARTVNALLDAPERDEELRTAYEKSYRDFLEVVISFVRFFYDPSKKVVEYFERARALVDPAEALAAREDFIVLISGLYDMAPVMQSAVDAPVPASA</sequence>
<evidence type="ECO:0000313" key="3">
    <source>
        <dbReference type="EMBL" id="GHG42650.1"/>
    </source>
</evidence>
<dbReference type="PANTHER" id="PTHR43747:SF1">
    <property type="entry name" value="SLR1998 PROTEIN"/>
    <property type="match status" value="1"/>
</dbReference>
<proteinExistence type="inferred from homology"/>
<dbReference type="Proteomes" id="UP000649955">
    <property type="component" value="Unassembled WGS sequence"/>
</dbReference>
<evidence type="ECO:0000259" key="2">
    <source>
        <dbReference type="Pfam" id="PF01494"/>
    </source>
</evidence>
<name>A0ABQ3KXS8_9PSEU</name>
<keyword evidence="4" id="KW-1185">Reference proteome</keyword>